<comment type="caution">
    <text evidence="3">The sequence shown here is derived from an EMBL/GenBank/DDBJ whole genome shotgun (WGS) entry which is preliminary data.</text>
</comment>
<sequence length="204" mass="23544">MTRRLGFLCFGGEESGAWPARRCSASVLVELWTCGFYFLDYRLMLLNRTTETTCSRSNRFNRPARSGSQIIGFYILGFFFLVYIGAEAQIQKEKKTKKPNNKRKIRPNTAGHGDTPEVITQNGKHLRRRVVLKMESRAKTQTYTSKRIRRPVSFPEDVVEGYSPCLVSPFTDFMNVRVGMDVKVSVIVDELDCRFRIAFHYDSF</sequence>
<evidence type="ECO:0000256" key="1">
    <source>
        <dbReference type="SAM" id="MobiDB-lite"/>
    </source>
</evidence>
<dbReference type="EMBL" id="JASCZI010090822">
    <property type="protein sequence ID" value="MED6146876.1"/>
    <property type="molecule type" value="Genomic_DNA"/>
</dbReference>
<keyword evidence="2" id="KW-0812">Transmembrane</keyword>
<feature type="transmembrane region" description="Helical" evidence="2">
    <location>
        <begin position="66"/>
        <end position="86"/>
    </location>
</feature>
<gene>
    <name evidence="3" type="ORF">PIB30_038736</name>
</gene>
<name>A0ABU6TF54_9FABA</name>
<keyword evidence="2" id="KW-0472">Membrane</keyword>
<evidence type="ECO:0000313" key="4">
    <source>
        <dbReference type="Proteomes" id="UP001341840"/>
    </source>
</evidence>
<keyword evidence="2" id="KW-1133">Transmembrane helix</keyword>
<accession>A0ABU6TF54</accession>
<proteinExistence type="predicted"/>
<protein>
    <submittedName>
        <fullName evidence="3">Uncharacterized protein</fullName>
    </submittedName>
</protein>
<feature type="region of interest" description="Disordered" evidence="1">
    <location>
        <begin position="93"/>
        <end position="118"/>
    </location>
</feature>
<dbReference type="Proteomes" id="UP001341840">
    <property type="component" value="Unassembled WGS sequence"/>
</dbReference>
<organism evidence="3 4">
    <name type="scientific">Stylosanthes scabra</name>
    <dbReference type="NCBI Taxonomy" id="79078"/>
    <lineage>
        <taxon>Eukaryota</taxon>
        <taxon>Viridiplantae</taxon>
        <taxon>Streptophyta</taxon>
        <taxon>Embryophyta</taxon>
        <taxon>Tracheophyta</taxon>
        <taxon>Spermatophyta</taxon>
        <taxon>Magnoliopsida</taxon>
        <taxon>eudicotyledons</taxon>
        <taxon>Gunneridae</taxon>
        <taxon>Pentapetalae</taxon>
        <taxon>rosids</taxon>
        <taxon>fabids</taxon>
        <taxon>Fabales</taxon>
        <taxon>Fabaceae</taxon>
        <taxon>Papilionoideae</taxon>
        <taxon>50 kb inversion clade</taxon>
        <taxon>dalbergioids sensu lato</taxon>
        <taxon>Dalbergieae</taxon>
        <taxon>Pterocarpus clade</taxon>
        <taxon>Stylosanthes</taxon>
    </lineage>
</organism>
<evidence type="ECO:0000256" key="2">
    <source>
        <dbReference type="SAM" id="Phobius"/>
    </source>
</evidence>
<evidence type="ECO:0000313" key="3">
    <source>
        <dbReference type="EMBL" id="MED6146876.1"/>
    </source>
</evidence>
<feature type="compositionally biased region" description="Basic residues" evidence="1">
    <location>
        <begin position="94"/>
        <end position="106"/>
    </location>
</feature>
<keyword evidence="4" id="KW-1185">Reference proteome</keyword>
<reference evidence="3 4" key="1">
    <citation type="journal article" date="2023" name="Plants (Basel)">
        <title>Bridging the Gap: Combining Genomics and Transcriptomics Approaches to Understand Stylosanthes scabra, an Orphan Legume from the Brazilian Caatinga.</title>
        <authorList>
            <person name="Ferreira-Neto J.R.C."/>
            <person name="da Silva M.D."/>
            <person name="Binneck E."/>
            <person name="de Melo N.F."/>
            <person name="da Silva R.H."/>
            <person name="de Melo A.L.T.M."/>
            <person name="Pandolfi V."/>
            <person name="Bustamante F.O."/>
            <person name="Brasileiro-Vidal A.C."/>
            <person name="Benko-Iseppon A.M."/>
        </authorList>
    </citation>
    <scope>NUCLEOTIDE SEQUENCE [LARGE SCALE GENOMIC DNA]</scope>
    <source>
        <tissue evidence="3">Leaves</tissue>
    </source>
</reference>